<proteinExistence type="predicted"/>
<keyword evidence="1" id="KW-1133">Transmembrane helix</keyword>
<evidence type="ECO:0000256" key="1">
    <source>
        <dbReference type="SAM" id="Phobius"/>
    </source>
</evidence>
<keyword evidence="3" id="KW-1185">Reference proteome</keyword>
<evidence type="ECO:0000313" key="3">
    <source>
        <dbReference type="Proteomes" id="UP000821853"/>
    </source>
</evidence>
<evidence type="ECO:0000313" key="2">
    <source>
        <dbReference type="EMBL" id="KAH9360722.1"/>
    </source>
</evidence>
<comment type="caution">
    <text evidence="2">The sequence shown here is derived from an EMBL/GenBank/DDBJ whole genome shotgun (WGS) entry which is preliminary data.</text>
</comment>
<dbReference type="AlphaFoldDB" id="A0A9J6FCH7"/>
<name>A0A9J6FCH7_HAELO</name>
<sequence>MAEPVPGSPALSLDAAWRGAGDSHLTTDGQCFHVLHDWRPEDGGTVATLHQDGSPADDTSCDRDAWSSQLSAAESGPVNSSCQLCGEEGAASRIGSTGGPEGNACPSCGVGYRVQRRIRSLWYWFVEPETRTDATMFVVNISFTLFNAVIVAFAWMYALFEDHPNAWISKQSLAAMLLAATVFWAAFGYFHLYIFYKPLARWMRANTTLTVLSDGDRAEVV</sequence>
<dbReference type="VEuPathDB" id="VectorBase:HLOH_060365"/>
<dbReference type="OrthoDB" id="6512904at2759"/>
<protein>
    <submittedName>
        <fullName evidence="2">Uncharacterized protein</fullName>
    </submittedName>
</protein>
<gene>
    <name evidence="2" type="ORF">HPB48_000416</name>
</gene>
<feature type="transmembrane region" description="Helical" evidence="1">
    <location>
        <begin position="172"/>
        <end position="196"/>
    </location>
</feature>
<keyword evidence="1" id="KW-0472">Membrane</keyword>
<keyword evidence="1" id="KW-0812">Transmembrane</keyword>
<accession>A0A9J6FCH7</accession>
<dbReference type="EMBL" id="JABSTR010000001">
    <property type="protein sequence ID" value="KAH9360722.1"/>
    <property type="molecule type" value="Genomic_DNA"/>
</dbReference>
<feature type="transmembrane region" description="Helical" evidence="1">
    <location>
        <begin position="137"/>
        <end position="160"/>
    </location>
</feature>
<organism evidence="2 3">
    <name type="scientific">Haemaphysalis longicornis</name>
    <name type="common">Bush tick</name>
    <dbReference type="NCBI Taxonomy" id="44386"/>
    <lineage>
        <taxon>Eukaryota</taxon>
        <taxon>Metazoa</taxon>
        <taxon>Ecdysozoa</taxon>
        <taxon>Arthropoda</taxon>
        <taxon>Chelicerata</taxon>
        <taxon>Arachnida</taxon>
        <taxon>Acari</taxon>
        <taxon>Parasitiformes</taxon>
        <taxon>Ixodida</taxon>
        <taxon>Ixodoidea</taxon>
        <taxon>Ixodidae</taxon>
        <taxon>Haemaphysalinae</taxon>
        <taxon>Haemaphysalis</taxon>
    </lineage>
</organism>
<reference evidence="2 3" key="1">
    <citation type="journal article" date="2020" name="Cell">
        <title>Large-Scale Comparative Analyses of Tick Genomes Elucidate Their Genetic Diversity and Vector Capacities.</title>
        <authorList>
            <consortium name="Tick Genome and Microbiome Consortium (TIGMIC)"/>
            <person name="Jia N."/>
            <person name="Wang J."/>
            <person name="Shi W."/>
            <person name="Du L."/>
            <person name="Sun Y."/>
            <person name="Zhan W."/>
            <person name="Jiang J.F."/>
            <person name="Wang Q."/>
            <person name="Zhang B."/>
            <person name="Ji P."/>
            <person name="Bell-Sakyi L."/>
            <person name="Cui X.M."/>
            <person name="Yuan T.T."/>
            <person name="Jiang B.G."/>
            <person name="Yang W.F."/>
            <person name="Lam T.T."/>
            <person name="Chang Q.C."/>
            <person name="Ding S.J."/>
            <person name="Wang X.J."/>
            <person name="Zhu J.G."/>
            <person name="Ruan X.D."/>
            <person name="Zhao L."/>
            <person name="Wei J.T."/>
            <person name="Ye R.Z."/>
            <person name="Que T.C."/>
            <person name="Du C.H."/>
            <person name="Zhou Y.H."/>
            <person name="Cheng J.X."/>
            <person name="Dai P.F."/>
            <person name="Guo W.B."/>
            <person name="Han X.H."/>
            <person name="Huang E.J."/>
            <person name="Li L.F."/>
            <person name="Wei W."/>
            <person name="Gao Y.C."/>
            <person name="Liu J.Z."/>
            <person name="Shao H.Z."/>
            <person name="Wang X."/>
            <person name="Wang C.C."/>
            <person name="Yang T.C."/>
            <person name="Huo Q.B."/>
            <person name="Li W."/>
            <person name="Chen H.Y."/>
            <person name="Chen S.E."/>
            <person name="Zhou L.G."/>
            <person name="Ni X.B."/>
            <person name="Tian J.H."/>
            <person name="Sheng Y."/>
            <person name="Liu T."/>
            <person name="Pan Y.S."/>
            <person name="Xia L.Y."/>
            <person name="Li J."/>
            <person name="Zhao F."/>
            <person name="Cao W.C."/>
        </authorList>
    </citation>
    <scope>NUCLEOTIDE SEQUENCE [LARGE SCALE GENOMIC DNA]</scope>
    <source>
        <strain evidence="2">HaeL-2018</strain>
    </source>
</reference>
<dbReference type="Proteomes" id="UP000821853">
    <property type="component" value="Chromosome 1"/>
</dbReference>